<dbReference type="Proteomes" id="UP001152320">
    <property type="component" value="Chromosome 7"/>
</dbReference>
<dbReference type="AlphaFoldDB" id="A0A9Q1H831"/>
<evidence type="ECO:0000313" key="1">
    <source>
        <dbReference type="EMBL" id="KAJ8039192.1"/>
    </source>
</evidence>
<dbReference type="OrthoDB" id="5974690at2759"/>
<evidence type="ECO:0000313" key="2">
    <source>
        <dbReference type="Proteomes" id="UP001152320"/>
    </source>
</evidence>
<organism evidence="1 2">
    <name type="scientific">Holothuria leucospilota</name>
    <name type="common">Black long sea cucumber</name>
    <name type="synonym">Mertensiothuria leucospilota</name>
    <dbReference type="NCBI Taxonomy" id="206669"/>
    <lineage>
        <taxon>Eukaryota</taxon>
        <taxon>Metazoa</taxon>
        <taxon>Echinodermata</taxon>
        <taxon>Eleutherozoa</taxon>
        <taxon>Echinozoa</taxon>
        <taxon>Holothuroidea</taxon>
        <taxon>Aspidochirotacea</taxon>
        <taxon>Aspidochirotida</taxon>
        <taxon>Holothuriidae</taxon>
        <taxon>Holothuria</taxon>
    </lineage>
</organism>
<keyword evidence="2" id="KW-1185">Reference proteome</keyword>
<accession>A0A9Q1H831</accession>
<dbReference type="SUPFAM" id="SSF56112">
    <property type="entry name" value="Protein kinase-like (PK-like)"/>
    <property type="match status" value="1"/>
</dbReference>
<gene>
    <name evidence="1" type="ORF">HOLleu_16833</name>
</gene>
<name>A0A9Q1H831_HOLLE</name>
<dbReference type="InterPro" id="IPR011009">
    <property type="entry name" value="Kinase-like_dom_sf"/>
</dbReference>
<comment type="caution">
    <text evidence="1">The sequence shown here is derived from an EMBL/GenBank/DDBJ whole genome shotgun (WGS) entry which is preliminary data.</text>
</comment>
<reference evidence="1" key="1">
    <citation type="submission" date="2021-10" db="EMBL/GenBank/DDBJ databases">
        <title>Tropical sea cucumber genome reveals ecological adaptation and Cuvierian tubules defense mechanism.</title>
        <authorList>
            <person name="Chen T."/>
        </authorList>
    </citation>
    <scope>NUCLEOTIDE SEQUENCE</scope>
    <source>
        <strain evidence="1">Nanhai2018</strain>
        <tissue evidence="1">Muscle</tissue>
    </source>
</reference>
<dbReference type="EMBL" id="JAIZAY010000007">
    <property type="protein sequence ID" value="KAJ8039192.1"/>
    <property type="molecule type" value="Genomic_DNA"/>
</dbReference>
<protein>
    <recommendedName>
        <fullName evidence="3">Protein kinase domain-containing protein</fullName>
    </recommendedName>
</protein>
<evidence type="ECO:0008006" key="3">
    <source>
        <dbReference type="Google" id="ProtNLM"/>
    </source>
</evidence>
<sequence length="244" mass="27172">MNLEYDMDTDLKLTYFRKSAMAIAIREAGQSFSNSCFDKAFVNEVTVLKILSGQEGFPCLYGVTSQLNVTLPAIVKGFIGNPSVARYLTLSEPIKLCQSTLLPLAKDADWICVSLFISRIIERLHHHGFTLGNTQEDQFALDINRLDRFQSGQLSAFLLDSGFIQPMPSHTHHSDESHSSAKEIDIASFGKIIFNIGRARKVPVLRALGEMCMNKDSKKRPLLGEVINFIEKAYALQVLNGSIT</sequence>
<proteinExistence type="predicted"/>